<protein>
    <recommendedName>
        <fullName evidence="3">VWA domain-containing protein</fullName>
    </recommendedName>
</protein>
<evidence type="ECO:0000313" key="1">
    <source>
        <dbReference type="EMBL" id="MFD0889036.1"/>
    </source>
</evidence>
<accession>A0ABW3E169</accession>
<dbReference type="EMBL" id="JBHTHX010001623">
    <property type="protein sequence ID" value="MFD0889036.1"/>
    <property type="molecule type" value="Genomic_DNA"/>
</dbReference>
<organism evidence="1 2">
    <name type="scientific">Streptosporangium algeriense</name>
    <dbReference type="NCBI Taxonomy" id="1682748"/>
    <lineage>
        <taxon>Bacteria</taxon>
        <taxon>Bacillati</taxon>
        <taxon>Actinomycetota</taxon>
        <taxon>Actinomycetes</taxon>
        <taxon>Streptosporangiales</taxon>
        <taxon>Streptosporangiaceae</taxon>
        <taxon>Streptosporangium</taxon>
    </lineage>
</organism>
<proteinExistence type="predicted"/>
<gene>
    <name evidence="1" type="ORF">ACFQ08_31270</name>
</gene>
<keyword evidence="2" id="KW-1185">Reference proteome</keyword>
<sequence length="333" mass="37588">MSYRYGEYREGPDPLAPPYDVRSALDQMGDAVLAGANPSHALRDLLKQGLPGAGDRRGLDDLLREVRRRRRELRERGRLDGTLERARALLDKAIGQERAELFPDPSDDARLREAELDGLPSDTAGAIQELSDYRWRSAAARQTFEELRDLLRREVLDTQFRGMREALANPDPAAMERVRQMMSALNDMLDRDARGEHSQEDFDGFMSKYGDMFPEAPRNLEELVDLLARRAAATQRLMASLTPRQREELNQLINQTLDQAGLGEQMRRLGDSLYTRRPDLAWNTPERLSGEEPLGMGDAVSALEELADLTQLEAALRQDYPGARLDDIDEAAV</sequence>
<dbReference type="Proteomes" id="UP001597024">
    <property type="component" value="Unassembled WGS sequence"/>
</dbReference>
<name>A0ABW3E169_9ACTN</name>
<feature type="non-terminal residue" evidence="1">
    <location>
        <position position="333"/>
    </location>
</feature>
<comment type="caution">
    <text evidence="1">The sequence shown here is derived from an EMBL/GenBank/DDBJ whole genome shotgun (WGS) entry which is preliminary data.</text>
</comment>
<evidence type="ECO:0000313" key="2">
    <source>
        <dbReference type="Proteomes" id="UP001597024"/>
    </source>
</evidence>
<reference evidence="2" key="1">
    <citation type="journal article" date="2019" name="Int. J. Syst. Evol. Microbiol.">
        <title>The Global Catalogue of Microorganisms (GCM) 10K type strain sequencing project: providing services to taxonomists for standard genome sequencing and annotation.</title>
        <authorList>
            <consortium name="The Broad Institute Genomics Platform"/>
            <consortium name="The Broad Institute Genome Sequencing Center for Infectious Disease"/>
            <person name="Wu L."/>
            <person name="Ma J."/>
        </authorList>
    </citation>
    <scope>NUCLEOTIDE SEQUENCE [LARGE SCALE GENOMIC DNA]</scope>
    <source>
        <strain evidence="2">CCUG 62974</strain>
    </source>
</reference>
<evidence type="ECO:0008006" key="3">
    <source>
        <dbReference type="Google" id="ProtNLM"/>
    </source>
</evidence>